<keyword evidence="2" id="KW-0732">Signal</keyword>
<feature type="signal peptide" evidence="2">
    <location>
        <begin position="1"/>
        <end position="22"/>
    </location>
</feature>
<proteinExistence type="predicted"/>
<dbReference type="AlphaFoldDB" id="A0A919XK04"/>
<dbReference type="Pfam" id="PF11308">
    <property type="entry name" value="Glyco_hydro_129"/>
    <property type="match status" value="1"/>
</dbReference>
<reference evidence="3" key="1">
    <citation type="submission" date="2021-03" db="EMBL/GenBank/DDBJ databases">
        <title>Antimicrobial resistance genes in bacteria isolated from Japanese honey, and their potential for conferring macrolide and lincosamide resistance in the American foulbrood pathogen Paenibacillus larvae.</title>
        <authorList>
            <person name="Okamoto M."/>
            <person name="Kumagai M."/>
            <person name="Kanamori H."/>
            <person name="Takamatsu D."/>
        </authorList>
    </citation>
    <scope>NUCLEOTIDE SEQUENCE</scope>
    <source>
        <strain evidence="3">J2TS6</strain>
    </source>
</reference>
<evidence type="ECO:0000256" key="2">
    <source>
        <dbReference type="SAM" id="SignalP"/>
    </source>
</evidence>
<organism evidence="3 4">
    <name type="scientific">Paenibacillus albilobatus</name>
    <dbReference type="NCBI Taxonomy" id="2716884"/>
    <lineage>
        <taxon>Bacteria</taxon>
        <taxon>Bacillati</taxon>
        <taxon>Bacillota</taxon>
        <taxon>Bacilli</taxon>
        <taxon>Bacillales</taxon>
        <taxon>Paenibacillaceae</taxon>
        <taxon>Paenibacillus</taxon>
    </lineage>
</organism>
<accession>A0A919XK04</accession>
<evidence type="ECO:0000313" key="4">
    <source>
        <dbReference type="Proteomes" id="UP000679779"/>
    </source>
</evidence>
<evidence type="ECO:0000313" key="3">
    <source>
        <dbReference type="EMBL" id="GIO34129.1"/>
    </source>
</evidence>
<feature type="region of interest" description="Disordered" evidence="1">
    <location>
        <begin position="29"/>
        <end position="49"/>
    </location>
</feature>
<protein>
    <recommendedName>
        <fullName evidence="5">Glycoside hydrolase</fullName>
    </recommendedName>
</protein>
<dbReference type="InterPro" id="IPR021459">
    <property type="entry name" value="GH101-related"/>
</dbReference>
<keyword evidence="4" id="KW-1185">Reference proteome</keyword>
<sequence>MNKKTVMLVGCAVCAALTAGIAAIPKKDNAVPPVPVMQKNNADHETESPAAAHDFSFDADPETGQLHIIRNGARISASLPMPKEPIAHLAKTTNSVAWTYPRKQMNVKMEKKGRYLEVSLTSTGAAQFEWPRVQGDSYTLPIGEGKYIPGGDPTWKSFLKDNDMSFIESFSMRFFAVNHEQDSIVYIAGDMYNDTVSFQTEPSIQMSFTHEFPSINPNKTYSFRIYVTDNDPVQIAGIYRAYIQEKGEFASLKEKAAQNPNVSKLFGAPHIYLWSGQAIAQNNLHWSTLIHSIRKPLYGWIGELLAKYGDDGAAEYNQVLAGISKQGYIDNYQKQTVTRALNAVLKMPQLYHPGVFADVDLNLKKRIEGNIGRLSEQELYDINKKLLKSALKNDADPTDQWGAEASTELLQDMHDAGISKAWIGLPNWADGLQNPAMVEKAAQLGYLVGPYDSYHSIQKEAGRDWNTASFADAALYDDATIENKNGEKIKGFLGKGRKLNPMLSLPSVKQRVGGILQDGIPFNSWFIDCDATGEIYDDYSPSHPTTQRQDLEARLARMRYIRDDKHMVIGSEGGNDFASRTIAFAHGIETPVIAWSDPDMRTNKASPYYVGGYWSANGGTPDRYDKAVPIKEAYEHIYTDPFYALPLYKLVYNDSVITTHHGNGEA</sequence>
<feature type="chain" id="PRO_5038977681" description="Glycoside hydrolase" evidence="2">
    <location>
        <begin position="23"/>
        <end position="666"/>
    </location>
</feature>
<evidence type="ECO:0000256" key="1">
    <source>
        <dbReference type="SAM" id="MobiDB-lite"/>
    </source>
</evidence>
<gene>
    <name evidence="3" type="ORF">J2TS6_52700</name>
</gene>
<dbReference type="EMBL" id="BORQ01000008">
    <property type="protein sequence ID" value="GIO34129.1"/>
    <property type="molecule type" value="Genomic_DNA"/>
</dbReference>
<comment type="caution">
    <text evidence="3">The sequence shown here is derived from an EMBL/GenBank/DDBJ whole genome shotgun (WGS) entry which is preliminary data.</text>
</comment>
<name>A0A919XK04_9BACL</name>
<evidence type="ECO:0008006" key="5">
    <source>
        <dbReference type="Google" id="ProtNLM"/>
    </source>
</evidence>
<dbReference type="Proteomes" id="UP000679779">
    <property type="component" value="Unassembled WGS sequence"/>
</dbReference>